<name>A0A512PAL7_9CELL</name>
<reference evidence="3 4" key="1">
    <citation type="submission" date="2019-07" db="EMBL/GenBank/DDBJ databases">
        <title>Whole genome shotgun sequence of Cellulomonas soli NBRC 109434.</title>
        <authorList>
            <person name="Hosoyama A."/>
            <person name="Uohara A."/>
            <person name="Ohji S."/>
            <person name="Ichikawa N."/>
        </authorList>
    </citation>
    <scope>NUCLEOTIDE SEQUENCE [LARGE SCALE GENOMIC DNA]</scope>
    <source>
        <strain evidence="3 4">NBRC 109434</strain>
    </source>
</reference>
<accession>A0A512PAL7</accession>
<keyword evidence="1" id="KW-0378">Hydrolase</keyword>
<dbReference type="EMBL" id="BKAL01000002">
    <property type="protein sequence ID" value="GEP68216.1"/>
    <property type="molecule type" value="Genomic_DNA"/>
</dbReference>
<dbReference type="OrthoDB" id="3174612at2"/>
<organism evidence="3 4">
    <name type="scientific">Cellulomonas soli</name>
    <dbReference type="NCBI Taxonomy" id="931535"/>
    <lineage>
        <taxon>Bacteria</taxon>
        <taxon>Bacillati</taxon>
        <taxon>Actinomycetota</taxon>
        <taxon>Actinomycetes</taxon>
        <taxon>Micrococcales</taxon>
        <taxon>Cellulomonadaceae</taxon>
        <taxon>Cellulomonas</taxon>
    </lineage>
</organism>
<dbReference type="Proteomes" id="UP000321798">
    <property type="component" value="Unassembled WGS sequence"/>
</dbReference>
<dbReference type="Gene3D" id="3.40.50.850">
    <property type="entry name" value="Isochorismatase-like"/>
    <property type="match status" value="1"/>
</dbReference>
<dbReference type="AlphaFoldDB" id="A0A512PAL7"/>
<evidence type="ECO:0000313" key="4">
    <source>
        <dbReference type="Proteomes" id="UP000321798"/>
    </source>
</evidence>
<proteinExistence type="predicted"/>
<dbReference type="InterPro" id="IPR036380">
    <property type="entry name" value="Isochorismatase-like_sf"/>
</dbReference>
<evidence type="ECO:0000259" key="2">
    <source>
        <dbReference type="Pfam" id="PF00857"/>
    </source>
</evidence>
<evidence type="ECO:0000313" key="3">
    <source>
        <dbReference type="EMBL" id="GEP68216.1"/>
    </source>
</evidence>
<gene>
    <name evidence="3" type="ORF">CSO01_09310</name>
</gene>
<protein>
    <submittedName>
        <fullName evidence="3">Isochorismatase</fullName>
    </submittedName>
</protein>
<dbReference type="PANTHER" id="PTHR43540">
    <property type="entry name" value="PEROXYUREIDOACRYLATE/UREIDOACRYLATE AMIDOHYDROLASE-RELATED"/>
    <property type="match status" value="1"/>
</dbReference>
<evidence type="ECO:0000256" key="1">
    <source>
        <dbReference type="ARBA" id="ARBA00022801"/>
    </source>
</evidence>
<feature type="domain" description="Isochorismatase-like" evidence="2">
    <location>
        <begin position="4"/>
        <end position="178"/>
    </location>
</feature>
<dbReference type="SUPFAM" id="SSF52499">
    <property type="entry name" value="Isochorismatase-like hydrolases"/>
    <property type="match status" value="1"/>
</dbReference>
<dbReference type="RefSeq" id="WP_146951948.1">
    <property type="nucleotide sequence ID" value="NZ_BAABBJ010000015.1"/>
</dbReference>
<dbReference type="Pfam" id="PF00857">
    <property type="entry name" value="Isochorismatase"/>
    <property type="match status" value="1"/>
</dbReference>
<dbReference type="InterPro" id="IPR000868">
    <property type="entry name" value="Isochorismatase-like_dom"/>
</dbReference>
<dbReference type="GO" id="GO:0016787">
    <property type="term" value="F:hydrolase activity"/>
    <property type="evidence" value="ECO:0007669"/>
    <property type="project" value="UniProtKB-KW"/>
</dbReference>
<dbReference type="InterPro" id="IPR050272">
    <property type="entry name" value="Isochorismatase-like_hydrls"/>
</dbReference>
<dbReference type="PANTHER" id="PTHR43540:SF1">
    <property type="entry name" value="ISOCHORISMATASE HYDROLASE"/>
    <property type="match status" value="1"/>
</dbReference>
<keyword evidence="4" id="KW-1185">Reference proteome</keyword>
<dbReference type="CDD" id="cd00431">
    <property type="entry name" value="cysteine_hydrolases"/>
    <property type="match status" value="1"/>
</dbReference>
<comment type="caution">
    <text evidence="3">The sequence shown here is derived from an EMBL/GenBank/DDBJ whole genome shotgun (WGS) entry which is preliminary data.</text>
</comment>
<sequence length="186" mass="19739">MTHTALLVMDYQNGVVSRFGIPSAVAAARRAVDAARAARVPVLFAGVEFRPGYPEIATSNLMFGGIPQRAAAGPADPRSTEIHPDLARRDDEPLVTKVRVSAFAGSDLDYLLRAAGTRHLVLAGIATSGVVLSTLRQAADLDLELTVLADACADADPEVHRVLVEKVFPQQAAVTTVDRWAASLQD</sequence>